<protein>
    <submittedName>
        <fullName evidence="1">Uncharacterized protein</fullName>
    </submittedName>
</protein>
<gene>
    <name evidence="1" type="ORF">CDAR_168851</name>
</gene>
<sequence>MLPILPSKGAVTHSSRVPPPNFHPRFAPRSFICGRPNSPITLWDGGCNDPPPYTILQSTIKKNIPHPSKTDLAESFFIRWCAITTPNMALWYLFPRCPKFGKSAPRQKEEAAATSKAMRKKPTFFISPKEGSRCNSISGAVPFSGGVVFKQIGRVDGSKQGTRMRNR</sequence>
<accession>A0AAV4WNY5</accession>
<reference evidence="1 2" key="1">
    <citation type="submission" date="2021-06" db="EMBL/GenBank/DDBJ databases">
        <title>Caerostris darwini draft genome.</title>
        <authorList>
            <person name="Kono N."/>
            <person name="Arakawa K."/>
        </authorList>
    </citation>
    <scope>NUCLEOTIDE SEQUENCE [LARGE SCALE GENOMIC DNA]</scope>
</reference>
<keyword evidence="2" id="KW-1185">Reference proteome</keyword>
<organism evidence="1 2">
    <name type="scientific">Caerostris darwini</name>
    <dbReference type="NCBI Taxonomy" id="1538125"/>
    <lineage>
        <taxon>Eukaryota</taxon>
        <taxon>Metazoa</taxon>
        <taxon>Ecdysozoa</taxon>
        <taxon>Arthropoda</taxon>
        <taxon>Chelicerata</taxon>
        <taxon>Arachnida</taxon>
        <taxon>Araneae</taxon>
        <taxon>Araneomorphae</taxon>
        <taxon>Entelegynae</taxon>
        <taxon>Araneoidea</taxon>
        <taxon>Araneidae</taxon>
        <taxon>Caerostris</taxon>
    </lineage>
</organism>
<evidence type="ECO:0000313" key="1">
    <source>
        <dbReference type="EMBL" id="GIY84547.1"/>
    </source>
</evidence>
<dbReference type="Proteomes" id="UP001054837">
    <property type="component" value="Unassembled WGS sequence"/>
</dbReference>
<dbReference type="AlphaFoldDB" id="A0AAV4WNY5"/>
<name>A0AAV4WNY5_9ARAC</name>
<comment type="caution">
    <text evidence="1">The sequence shown here is derived from an EMBL/GenBank/DDBJ whole genome shotgun (WGS) entry which is preliminary data.</text>
</comment>
<dbReference type="EMBL" id="BPLQ01014939">
    <property type="protein sequence ID" value="GIY84547.1"/>
    <property type="molecule type" value="Genomic_DNA"/>
</dbReference>
<evidence type="ECO:0000313" key="2">
    <source>
        <dbReference type="Proteomes" id="UP001054837"/>
    </source>
</evidence>
<proteinExistence type="predicted"/>